<evidence type="ECO:0000313" key="10">
    <source>
        <dbReference type="Proteomes" id="UP001626550"/>
    </source>
</evidence>
<dbReference type="PANTHER" id="PTHR14402">
    <property type="entry name" value="RECEPTOR TRANSPORTING PROTEIN"/>
    <property type="match status" value="1"/>
</dbReference>
<name>A0ABD2QA61_9PLAT</name>
<protein>
    <recommendedName>
        <fullName evidence="8">3CxxC-type domain-containing protein</fullName>
    </recommendedName>
</protein>
<gene>
    <name evidence="9" type="ORF">Ciccas_004907</name>
</gene>
<dbReference type="Proteomes" id="UP001626550">
    <property type="component" value="Unassembled WGS sequence"/>
</dbReference>
<dbReference type="InterPro" id="IPR026096">
    <property type="entry name" value="R-trans_p"/>
</dbReference>
<organism evidence="9 10">
    <name type="scientific">Cichlidogyrus casuarinus</name>
    <dbReference type="NCBI Taxonomy" id="1844966"/>
    <lineage>
        <taxon>Eukaryota</taxon>
        <taxon>Metazoa</taxon>
        <taxon>Spiralia</taxon>
        <taxon>Lophotrochozoa</taxon>
        <taxon>Platyhelminthes</taxon>
        <taxon>Monogenea</taxon>
        <taxon>Monopisthocotylea</taxon>
        <taxon>Dactylogyridea</taxon>
        <taxon>Ancyrocephalidae</taxon>
        <taxon>Cichlidogyrus</taxon>
    </lineage>
</organism>
<accession>A0ABD2QA61</accession>
<keyword evidence="3" id="KW-0479">Metal-binding</keyword>
<evidence type="ECO:0000256" key="4">
    <source>
        <dbReference type="ARBA" id="ARBA00022771"/>
    </source>
</evidence>
<comment type="caution">
    <text evidence="9">The sequence shown here is derived from an EMBL/GenBank/DDBJ whole genome shotgun (WGS) entry which is preliminary data.</text>
</comment>
<dbReference type="GO" id="GO:0016020">
    <property type="term" value="C:membrane"/>
    <property type="evidence" value="ECO:0007669"/>
    <property type="project" value="UniProtKB-SubCell"/>
</dbReference>
<dbReference type="Pfam" id="PF13695">
    <property type="entry name" value="Zn_ribbon_3CxxC"/>
    <property type="match status" value="1"/>
</dbReference>
<keyword evidence="5" id="KW-0862">Zinc</keyword>
<keyword evidence="4" id="KW-0863">Zinc-finger</keyword>
<dbReference type="GO" id="GO:0008270">
    <property type="term" value="F:zinc ion binding"/>
    <property type="evidence" value="ECO:0007669"/>
    <property type="project" value="UniProtKB-KW"/>
</dbReference>
<evidence type="ECO:0000256" key="7">
    <source>
        <dbReference type="ARBA" id="ARBA00023136"/>
    </source>
</evidence>
<evidence type="ECO:0000256" key="1">
    <source>
        <dbReference type="ARBA" id="ARBA00004167"/>
    </source>
</evidence>
<dbReference type="InterPro" id="IPR027377">
    <property type="entry name" value="ZAR1/RTP1-5-like_Znf-3CxxC"/>
</dbReference>
<keyword evidence="6" id="KW-1133">Transmembrane helix</keyword>
<reference evidence="9 10" key="1">
    <citation type="submission" date="2024-11" db="EMBL/GenBank/DDBJ databases">
        <title>Adaptive evolution of stress response genes in parasites aligns with host niche diversity.</title>
        <authorList>
            <person name="Hahn C."/>
            <person name="Resl P."/>
        </authorList>
    </citation>
    <scope>NUCLEOTIDE SEQUENCE [LARGE SCALE GENOMIC DNA]</scope>
    <source>
        <strain evidence="9">EGGRZ-B1_66</strain>
        <tissue evidence="9">Body</tissue>
    </source>
</reference>
<sequence>MYWCLRPGANVFFELYPQLCQTCGQECLPKWYPEEIKRVLNNFFVKIHNIYYNAAFVWEDELNHIRRFGNPNGPHDRLHCIACFQGTCQSVKSRTNDQPDYKISLAQSMNSFYNLEAKAIPQSQYDIIDCSTMIDN</sequence>
<dbReference type="AlphaFoldDB" id="A0ABD2QA61"/>
<keyword evidence="2" id="KW-0812">Transmembrane</keyword>
<evidence type="ECO:0000313" key="9">
    <source>
        <dbReference type="EMBL" id="KAL3316448.1"/>
    </source>
</evidence>
<dbReference type="PANTHER" id="PTHR14402:SF10">
    <property type="entry name" value="3CXXC-TYPE DOMAIN-CONTAINING PROTEIN"/>
    <property type="match status" value="1"/>
</dbReference>
<proteinExistence type="predicted"/>
<evidence type="ECO:0000256" key="2">
    <source>
        <dbReference type="ARBA" id="ARBA00022692"/>
    </source>
</evidence>
<evidence type="ECO:0000256" key="3">
    <source>
        <dbReference type="ARBA" id="ARBA00022723"/>
    </source>
</evidence>
<keyword evidence="7" id="KW-0472">Membrane</keyword>
<dbReference type="EMBL" id="JBJKFK010000538">
    <property type="protein sequence ID" value="KAL3316448.1"/>
    <property type="molecule type" value="Genomic_DNA"/>
</dbReference>
<evidence type="ECO:0000256" key="5">
    <source>
        <dbReference type="ARBA" id="ARBA00022833"/>
    </source>
</evidence>
<comment type="subcellular location">
    <subcellularLocation>
        <location evidence="1">Membrane</location>
        <topology evidence="1">Single-pass membrane protein</topology>
    </subcellularLocation>
</comment>
<keyword evidence="10" id="KW-1185">Reference proteome</keyword>
<feature type="domain" description="3CxxC-type" evidence="8">
    <location>
        <begin position="6"/>
        <end position="86"/>
    </location>
</feature>
<evidence type="ECO:0000256" key="6">
    <source>
        <dbReference type="ARBA" id="ARBA00022989"/>
    </source>
</evidence>
<evidence type="ECO:0000259" key="8">
    <source>
        <dbReference type="Pfam" id="PF13695"/>
    </source>
</evidence>